<dbReference type="Proteomes" id="UP000735302">
    <property type="component" value="Unassembled WGS sequence"/>
</dbReference>
<evidence type="ECO:0000313" key="1">
    <source>
        <dbReference type="EMBL" id="GFO22240.1"/>
    </source>
</evidence>
<comment type="caution">
    <text evidence="1">The sequence shown here is derived from an EMBL/GenBank/DDBJ whole genome shotgun (WGS) entry which is preliminary data.</text>
</comment>
<organism evidence="1 2">
    <name type="scientific">Plakobranchus ocellatus</name>
    <dbReference type="NCBI Taxonomy" id="259542"/>
    <lineage>
        <taxon>Eukaryota</taxon>
        <taxon>Metazoa</taxon>
        <taxon>Spiralia</taxon>
        <taxon>Lophotrochozoa</taxon>
        <taxon>Mollusca</taxon>
        <taxon>Gastropoda</taxon>
        <taxon>Heterobranchia</taxon>
        <taxon>Euthyneura</taxon>
        <taxon>Panpulmonata</taxon>
        <taxon>Sacoglossa</taxon>
        <taxon>Placobranchoidea</taxon>
        <taxon>Plakobranchidae</taxon>
        <taxon>Plakobranchus</taxon>
    </lineage>
</organism>
<reference evidence="1 2" key="1">
    <citation type="journal article" date="2021" name="Elife">
        <title>Chloroplast acquisition without the gene transfer in kleptoplastic sea slugs, Plakobranchus ocellatus.</title>
        <authorList>
            <person name="Maeda T."/>
            <person name="Takahashi S."/>
            <person name="Yoshida T."/>
            <person name="Shimamura S."/>
            <person name="Takaki Y."/>
            <person name="Nagai Y."/>
            <person name="Toyoda A."/>
            <person name="Suzuki Y."/>
            <person name="Arimoto A."/>
            <person name="Ishii H."/>
            <person name="Satoh N."/>
            <person name="Nishiyama T."/>
            <person name="Hasebe M."/>
            <person name="Maruyama T."/>
            <person name="Minagawa J."/>
            <person name="Obokata J."/>
            <person name="Shigenobu S."/>
        </authorList>
    </citation>
    <scope>NUCLEOTIDE SEQUENCE [LARGE SCALE GENOMIC DNA]</scope>
</reference>
<sequence>MAPEAPGGRRATAYLLCASSRRRDCRRTGLNFWAEERRRSHICSSHAWLGYQEEANSRHPQDQARGSEYWGRGIVFYGVELNQSSINFTAGGPVALETWANSARCQTLCVCVCVCVCLCARVRVSSERAKLRRVSRVAPRVVCTQMFL</sequence>
<keyword evidence="2" id="KW-1185">Reference proteome</keyword>
<protein>
    <submittedName>
        <fullName evidence="1">Uncharacterized protein</fullName>
    </submittedName>
</protein>
<proteinExistence type="predicted"/>
<accession>A0AAV4BNV6</accession>
<name>A0AAV4BNV6_9GAST</name>
<gene>
    <name evidence="1" type="ORF">PoB_004874500</name>
</gene>
<evidence type="ECO:0000313" key="2">
    <source>
        <dbReference type="Proteomes" id="UP000735302"/>
    </source>
</evidence>
<dbReference type="AlphaFoldDB" id="A0AAV4BNV6"/>
<dbReference type="EMBL" id="BLXT01005342">
    <property type="protein sequence ID" value="GFO22240.1"/>
    <property type="molecule type" value="Genomic_DNA"/>
</dbReference>